<dbReference type="GO" id="GO:0008168">
    <property type="term" value="F:methyltransferase activity"/>
    <property type="evidence" value="ECO:0007669"/>
    <property type="project" value="UniProtKB-KW"/>
</dbReference>
<dbReference type="InterPro" id="IPR002478">
    <property type="entry name" value="PUA"/>
</dbReference>
<dbReference type="Gene3D" id="3.30.750.80">
    <property type="entry name" value="RNA methyltransferase domain (HRMD) like"/>
    <property type="match status" value="1"/>
</dbReference>
<dbReference type="Gene3D" id="3.40.50.150">
    <property type="entry name" value="Vaccinia Virus protein VP39"/>
    <property type="match status" value="1"/>
</dbReference>
<dbReference type="KEGG" id="dax:FDQ92_03205"/>
<evidence type="ECO:0000256" key="4">
    <source>
        <dbReference type="ARBA" id="ARBA00022603"/>
    </source>
</evidence>
<keyword evidence="2" id="KW-0963">Cytoplasm</keyword>
<dbReference type="AlphaFoldDB" id="A0A4P8L0M2"/>
<reference evidence="10 11" key="2">
    <citation type="submission" date="2019-05" db="EMBL/GenBank/DDBJ databases">
        <authorList>
            <person name="Suflita J.M."/>
            <person name="Marks C.R."/>
        </authorList>
    </citation>
    <scope>NUCLEOTIDE SEQUENCE [LARGE SCALE GENOMIC DNA]</scope>
    <source>
        <strain evidence="10 11">ALDC</strain>
    </source>
</reference>
<proteinExistence type="inferred from homology"/>
<organism evidence="10 11">
    <name type="scientific">Desulfoglaeba alkanexedens ALDC</name>
    <dbReference type="NCBI Taxonomy" id="980445"/>
    <lineage>
        <taxon>Bacteria</taxon>
        <taxon>Pseudomonadati</taxon>
        <taxon>Thermodesulfobacteriota</taxon>
        <taxon>Syntrophobacteria</taxon>
        <taxon>Syntrophobacterales</taxon>
        <taxon>Syntrophobacteraceae</taxon>
        <taxon>Desulfoglaeba</taxon>
    </lineage>
</organism>
<dbReference type="SMART" id="SM00359">
    <property type="entry name" value="PUA"/>
    <property type="match status" value="1"/>
</dbReference>
<dbReference type="InterPro" id="IPR029063">
    <property type="entry name" value="SAM-dependent_MTases_sf"/>
</dbReference>
<sequence>MPGSQGSWSPLEKGKALARTVRVSSACEKRILRGHRWIFSNEVEERLKEFLPGEWVTVVSGSGRALGVGYINPRSLIAVRLVGAPGQEPTRAFFRDRVEAAVRYRAACYPGASVCRLIFGESDGLPGLVVDRYGDVLVTQVTTAGMAAVEEDLHAVLAERLNPRAIVFRNDTGARQLEGLPLEKGVAYGSLSGPLEVDCHGLRWSVDPLDGQKTGLYLDQRDNREALRRWVQGKRVLDLFCYEGGWSLVAAAAGAAEVTGVDSSEAAVERARENARLNGLSQDVSFVRTEALDYLKRTPRGAFDVIVADPPAFAKTKSVLKQALKGYTDLNRRALLALKPEGILVTSSCSYHVSEQDFQGILLKAALAAGRRLRLLQAGGQALDHPPVLAMPETRYLKCFFVQDVPEFSRPFSASDTFKGGEES</sequence>
<dbReference type="PANTHER" id="PTHR42873:SF1">
    <property type="entry name" value="S-ADENOSYLMETHIONINE-DEPENDENT METHYLTRANSFERASE DOMAIN-CONTAINING PROTEIN"/>
    <property type="match status" value="1"/>
</dbReference>
<dbReference type="OrthoDB" id="9805492at2"/>
<evidence type="ECO:0000313" key="11">
    <source>
        <dbReference type="Proteomes" id="UP000298602"/>
    </source>
</evidence>
<dbReference type="InterPro" id="IPR036974">
    <property type="entry name" value="PUA_sf"/>
</dbReference>
<evidence type="ECO:0000256" key="5">
    <source>
        <dbReference type="ARBA" id="ARBA00022679"/>
    </source>
</evidence>
<evidence type="ECO:0000256" key="8">
    <source>
        <dbReference type="ARBA" id="ARBA00038091"/>
    </source>
</evidence>
<dbReference type="PANTHER" id="PTHR42873">
    <property type="entry name" value="RIBOSOMAL RNA LARGE SUBUNIT METHYLTRANSFERASE"/>
    <property type="match status" value="1"/>
</dbReference>
<dbReference type="SUPFAM" id="SSF88697">
    <property type="entry name" value="PUA domain-like"/>
    <property type="match status" value="1"/>
</dbReference>
<dbReference type="CDD" id="cd02440">
    <property type="entry name" value="AdoMet_MTases"/>
    <property type="match status" value="1"/>
</dbReference>
<gene>
    <name evidence="10" type="ORF">FDQ92_03205</name>
</gene>
<evidence type="ECO:0000256" key="2">
    <source>
        <dbReference type="ARBA" id="ARBA00022490"/>
    </source>
</evidence>
<comment type="subcellular location">
    <subcellularLocation>
        <location evidence="1">Cytoplasm</location>
    </subcellularLocation>
</comment>
<dbReference type="CDD" id="cd11572">
    <property type="entry name" value="RlmI_M_like"/>
    <property type="match status" value="1"/>
</dbReference>
<dbReference type="SUPFAM" id="SSF53335">
    <property type="entry name" value="S-adenosyl-L-methionine-dependent methyltransferases"/>
    <property type="match status" value="1"/>
</dbReference>
<feature type="domain" description="PUA" evidence="9">
    <location>
        <begin position="19"/>
        <end position="103"/>
    </location>
</feature>
<dbReference type="InterPro" id="IPR041532">
    <property type="entry name" value="RlmI-like_PUA"/>
</dbReference>
<reference evidence="10 11" key="1">
    <citation type="submission" date="2019-05" db="EMBL/GenBank/DDBJ databases">
        <title>The Complete Genome Sequence of the n-alkane-degrading Desulfoglaeba alkanexedens ALDC reveals multiple alkylsuccinate synthase gene clusters.</title>
        <authorList>
            <person name="Callaghan A.V."/>
            <person name="Davidova I.A."/>
            <person name="Duncan K.E."/>
            <person name="Morris B."/>
            <person name="McInerney M.J."/>
        </authorList>
    </citation>
    <scope>NUCLEOTIDE SEQUENCE [LARGE SCALE GENOMIC DNA]</scope>
    <source>
        <strain evidence="10 11">ALDC</strain>
    </source>
</reference>
<name>A0A4P8L0M2_9BACT</name>
<dbReference type="GO" id="GO:0032259">
    <property type="term" value="P:methylation"/>
    <property type="evidence" value="ECO:0007669"/>
    <property type="project" value="UniProtKB-KW"/>
</dbReference>
<dbReference type="InterPro" id="IPR019614">
    <property type="entry name" value="SAM-dep_methyl-trfase"/>
</dbReference>
<dbReference type="GO" id="GO:0005737">
    <property type="term" value="C:cytoplasm"/>
    <property type="evidence" value="ECO:0007669"/>
    <property type="project" value="UniProtKB-SubCell"/>
</dbReference>
<evidence type="ECO:0000256" key="6">
    <source>
        <dbReference type="ARBA" id="ARBA00022691"/>
    </source>
</evidence>
<keyword evidence="3" id="KW-0698">rRNA processing</keyword>
<evidence type="ECO:0000256" key="7">
    <source>
        <dbReference type="ARBA" id="ARBA00022884"/>
    </source>
</evidence>
<dbReference type="Pfam" id="PF17785">
    <property type="entry name" value="PUA_3"/>
    <property type="match status" value="1"/>
</dbReference>
<dbReference type="Gene3D" id="2.30.130.10">
    <property type="entry name" value="PUA domain"/>
    <property type="match status" value="1"/>
</dbReference>
<dbReference type="GO" id="GO:0006364">
    <property type="term" value="P:rRNA processing"/>
    <property type="evidence" value="ECO:0007669"/>
    <property type="project" value="UniProtKB-KW"/>
</dbReference>
<evidence type="ECO:0000313" key="10">
    <source>
        <dbReference type="EMBL" id="QCQ21279.1"/>
    </source>
</evidence>
<evidence type="ECO:0000256" key="1">
    <source>
        <dbReference type="ARBA" id="ARBA00004496"/>
    </source>
</evidence>
<keyword evidence="7" id="KW-0694">RNA-binding</keyword>
<dbReference type="CDD" id="cd21153">
    <property type="entry name" value="PUA_RlmI"/>
    <property type="match status" value="1"/>
</dbReference>
<dbReference type="PROSITE" id="PS50890">
    <property type="entry name" value="PUA"/>
    <property type="match status" value="1"/>
</dbReference>
<keyword evidence="11" id="KW-1185">Reference proteome</keyword>
<keyword evidence="5 10" id="KW-0808">Transferase</keyword>
<dbReference type="EMBL" id="CP040098">
    <property type="protein sequence ID" value="QCQ21279.1"/>
    <property type="molecule type" value="Genomic_DNA"/>
</dbReference>
<dbReference type="Proteomes" id="UP000298602">
    <property type="component" value="Chromosome"/>
</dbReference>
<protein>
    <submittedName>
        <fullName evidence="10">Class I SAM-dependent rRNA methyltransferase</fullName>
    </submittedName>
</protein>
<dbReference type="GO" id="GO:0003723">
    <property type="term" value="F:RNA binding"/>
    <property type="evidence" value="ECO:0007669"/>
    <property type="project" value="UniProtKB-KW"/>
</dbReference>
<evidence type="ECO:0000256" key="3">
    <source>
        <dbReference type="ARBA" id="ARBA00022552"/>
    </source>
</evidence>
<dbReference type="Pfam" id="PF10672">
    <property type="entry name" value="Methyltrans_SAM"/>
    <property type="match status" value="1"/>
</dbReference>
<accession>A0A4P8L0M2</accession>
<keyword evidence="4 10" id="KW-0489">Methyltransferase</keyword>
<evidence type="ECO:0000259" key="9">
    <source>
        <dbReference type="SMART" id="SM00359"/>
    </source>
</evidence>
<keyword evidence="6" id="KW-0949">S-adenosyl-L-methionine</keyword>
<comment type="similarity">
    <text evidence="8">Belongs to the methyltransferase superfamily. RlmI family.</text>
</comment>
<dbReference type="InterPro" id="IPR015947">
    <property type="entry name" value="PUA-like_sf"/>
</dbReference>